<evidence type="ECO:0000256" key="2">
    <source>
        <dbReference type="ARBA" id="ARBA00022692"/>
    </source>
</evidence>
<dbReference type="EMBL" id="CP003282">
    <property type="protein sequence ID" value="AFG37014.1"/>
    <property type="molecule type" value="Genomic_DNA"/>
</dbReference>
<dbReference type="InterPro" id="IPR038770">
    <property type="entry name" value="Na+/solute_symporter_sf"/>
</dbReference>
<dbReference type="Proteomes" id="UP000007383">
    <property type="component" value="Chromosome"/>
</dbReference>
<dbReference type="GO" id="GO:1902600">
    <property type="term" value="P:proton transmembrane transport"/>
    <property type="evidence" value="ECO:0007669"/>
    <property type="project" value="InterPro"/>
</dbReference>
<proteinExistence type="predicted"/>
<dbReference type="GO" id="GO:0015297">
    <property type="term" value="F:antiporter activity"/>
    <property type="evidence" value="ECO:0007669"/>
    <property type="project" value="InterPro"/>
</dbReference>
<feature type="transmembrane region" description="Helical" evidence="5">
    <location>
        <begin position="113"/>
        <end position="132"/>
    </location>
</feature>
<dbReference type="STRING" id="889378.Spiaf_0925"/>
<evidence type="ECO:0000256" key="5">
    <source>
        <dbReference type="SAM" id="Phobius"/>
    </source>
</evidence>
<name>H9UHM1_SPIAZ</name>
<feature type="transmembrane region" description="Helical" evidence="5">
    <location>
        <begin position="343"/>
        <end position="368"/>
    </location>
</feature>
<dbReference type="AlphaFoldDB" id="H9UHM1"/>
<feature type="transmembrane region" description="Helical" evidence="5">
    <location>
        <begin position="153"/>
        <end position="176"/>
    </location>
</feature>
<sequence length="403" mass="41729">MGINLFFALILAGGWLAARLVSRIGMPGILGMLLFGIAFGAAAGDFIPGLAWEVEPFLKGMALIIILLRAGLGIKRRTLNRVGRTALLLAVVPCTLEALVLMPLLQLVFGMDWIVAGLTAWMLAAVSPAVVVPAMLELKAQGLGKRNDIPTMVLAGASVDDVLAITFFSVFLGLAGGASSAGSSAMTAANSALLQLAAVPLSVLGGILIGAAVGLTLAWWFRRHHERIRATEKAVLLLVAALLLVELGEVIAVAALLGVMTVGFVLLEKAEPVAHELAAKLAKLWVPAELILFVYIGIQLNPGAALQTGIAGIGVVAAGLAARSAGVILVTSMDRRLVWRERWFCAAAYLPKATVQAALGAVPLAAGIAGGETILSLAVIAILVTAPLGLVLIRWLGPELAKI</sequence>
<dbReference type="PANTHER" id="PTHR31102:SF1">
    <property type="entry name" value="CATION_H+ EXCHANGER DOMAIN-CONTAINING PROTEIN"/>
    <property type="match status" value="1"/>
</dbReference>
<protein>
    <submittedName>
        <fullName evidence="7">NhaP-type Na+(K+)/H+ antiporter</fullName>
    </submittedName>
</protein>
<evidence type="ECO:0000256" key="3">
    <source>
        <dbReference type="ARBA" id="ARBA00022989"/>
    </source>
</evidence>
<comment type="subcellular location">
    <subcellularLocation>
        <location evidence="1">Membrane</location>
        <topology evidence="1">Multi-pass membrane protein</topology>
    </subcellularLocation>
</comment>
<feature type="transmembrane region" description="Helical" evidence="5">
    <location>
        <begin position="234"/>
        <end position="267"/>
    </location>
</feature>
<dbReference type="Pfam" id="PF00999">
    <property type="entry name" value="Na_H_Exchanger"/>
    <property type="match status" value="1"/>
</dbReference>
<feature type="transmembrane region" description="Helical" evidence="5">
    <location>
        <begin position="196"/>
        <end position="222"/>
    </location>
</feature>
<feature type="transmembrane region" description="Helical" evidence="5">
    <location>
        <begin position="374"/>
        <end position="397"/>
    </location>
</feature>
<keyword evidence="2 5" id="KW-0812">Transmembrane</keyword>
<feature type="transmembrane region" description="Helical" evidence="5">
    <location>
        <begin position="86"/>
        <end position="107"/>
    </location>
</feature>
<feature type="transmembrane region" description="Helical" evidence="5">
    <location>
        <begin position="29"/>
        <end position="51"/>
    </location>
</feature>
<gene>
    <name evidence="7" type="ordered locus">Spiaf_0925</name>
</gene>
<evidence type="ECO:0000256" key="4">
    <source>
        <dbReference type="ARBA" id="ARBA00023136"/>
    </source>
</evidence>
<dbReference type="PATRIC" id="fig|889378.3.peg.925"/>
<evidence type="ECO:0000313" key="8">
    <source>
        <dbReference type="Proteomes" id="UP000007383"/>
    </source>
</evidence>
<dbReference type="eggNOG" id="COG0025">
    <property type="taxonomic scope" value="Bacteria"/>
</dbReference>
<dbReference type="OrthoDB" id="9790604at2"/>
<keyword evidence="3 5" id="KW-1133">Transmembrane helix</keyword>
<feature type="transmembrane region" description="Helical" evidence="5">
    <location>
        <begin position="310"/>
        <end position="331"/>
    </location>
</feature>
<keyword evidence="4 5" id="KW-0472">Membrane</keyword>
<dbReference type="InterPro" id="IPR006153">
    <property type="entry name" value="Cation/H_exchanger_TM"/>
</dbReference>
<feature type="transmembrane region" description="Helical" evidence="5">
    <location>
        <begin position="57"/>
        <end position="74"/>
    </location>
</feature>
<keyword evidence="8" id="KW-1185">Reference proteome</keyword>
<dbReference type="RefSeq" id="WP_014455009.1">
    <property type="nucleotide sequence ID" value="NC_017098.1"/>
</dbReference>
<dbReference type="InterPro" id="IPR051843">
    <property type="entry name" value="CPA1_transporter"/>
</dbReference>
<accession>H9UHM1</accession>
<dbReference type="KEGG" id="sfc:Spiaf_0925"/>
<dbReference type="PANTHER" id="PTHR31102">
    <property type="match status" value="1"/>
</dbReference>
<organism evidence="7 8">
    <name type="scientific">Spirochaeta africana (strain ATCC 700263 / DSM 8902 / Z-7692)</name>
    <dbReference type="NCBI Taxonomy" id="889378"/>
    <lineage>
        <taxon>Bacteria</taxon>
        <taxon>Pseudomonadati</taxon>
        <taxon>Spirochaetota</taxon>
        <taxon>Spirochaetia</taxon>
        <taxon>Spirochaetales</taxon>
        <taxon>Spirochaetaceae</taxon>
        <taxon>Spirochaeta</taxon>
    </lineage>
</organism>
<feature type="domain" description="Cation/H+ exchanger transmembrane" evidence="6">
    <location>
        <begin position="15"/>
        <end position="389"/>
    </location>
</feature>
<evidence type="ECO:0000259" key="6">
    <source>
        <dbReference type="Pfam" id="PF00999"/>
    </source>
</evidence>
<evidence type="ECO:0000313" key="7">
    <source>
        <dbReference type="EMBL" id="AFG37014.1"/>
    </source>
</evidence>
<dbReference type="HOGENOM" id="CLU_018415_1_0_12"/>
<dbReference type="Gene3D" id="1.20.1530.20">
    <property type="match status" value="1"/>
</dbReference>
<reference evidence="8" key="1">
    <citation type="journal article" date="2013" name="Stand. Genomic Sci.">
        <title>Complete genome sequence of the halophilic bacterium Spirochaeta africana type strain (Z-7692(T)) from the alkaline Lake Magadi in the East African Rift.</title>
        <authorList>
            <person name="Liolos K."/>
            <person name="Abt B."/>
            <person name="Scheuner C."/>
            <person name="Teshima H."/>
            <person name="Held B."/>
            <person name="Lapidus A."/>
            <person name="Nolan M."/>
            <person name="Lucas S."/>
            <person name="Deshpande S."/>
            <person name="Cheng J.F."/>
            <person name="Tapia R."/>
            <person name="Goodwin L.A."/>
            <person name="Pitluck S."/>
            <person name="Pagani I."/>
            <person name="Ivanova N."/>
            <person name="Mavromatis K."/>
            <person name="Mikhailova N."/>
            <person name="Huntemann M."/>
            <person name="Pati A."/>
            <person name="Chen A."/>
            <person name="Palaniappan K."/>
            <person name="Land M."/>
            <person name="Rohde M."/>
            <person name="Tindall B.J."/>
            <person name="Detter J.C."/>
            <person name="Goker M."/>
            <person name="Bristow J."/>
            <person name="Eisen J.A."/>
            <person name="Markowitz V."/>
            <person name="Hugenholtz P."/>
            <person name="Woyke T."/>
            <person name="Klenk H.P."/>
            <person name="Kyrpides N.C."/>
        </authorList>
    </citation>
    <scope>NUCLEOTIDE SEQUENCE</scope>
    <source>
        <strain evidence="8">ATCC 700263 / DSM 8902 / Z-7692</strain>
    </source>
</reference>
<dbReference type="GO" id="GO:0016020">
    <property type="term" value="C:membrane"/>
    <property type="evidence" value="ECO:0007669"/>
    <property type="project" value="UniProtKB-SubCell"/>
</dbReference>
<evidence type="ECO:0000256" key="1">
    <source>
        <dbReference type="ARBA" id="ARBA00004141"/>
    </source>
</evidence>